<dbReference type="EMBL" id="KV453944">
    <property type="protein sequence ID" value="ODV71138.1"/>
    <property type="molecule type" value="Genomic_DNA"/>
</dbReference>
<gene>
    <name evidence="7" type="ORF">CYBJADRAFT_169682</name>
</gene>
<dbReference type="Gene3D" id="1.25.40.430">
    <property type="match status" value="1"/>
</dbReference>
<feature type="domain" description="BUB1 N-terminal" evidence="6">
    <location>
        <begin position="52"/>
        <end position="210"/>
    </location>
</feature>
<evidence type="ECO:0000313" key="8">
    <source>
        <dbReference type="Proteomes" id="UP000094389"/>
    </source>
</evidence>
<dbReference type="OrthoDB" id="248495at2759"/>
<evidence type="ECO:0000256" key="4">
    <source>
        <dbReference type="ARBA" id="ARBA00023328"/>
    </source>
</evidence>
<keyword evidence="3" id="KW-0995">Kinetochore</keyword>
<feature type="domain" description="Protein kinase" evidence="5">
    <location>
        <begin position="532"/>
        <end position="820"/>
    </location>
</feature>
<dbReference type="InterPro" id="IPR013212">
    <property type="entry name" value="Mad3/Bub1_I"/>
</dbReference>
<dbReference type="Proteomes" id="UP000094389">
    <property type="component" value="Unassembled WGS sequence"/>
</dbReference>
<dbReference type="SUPFAM" id="SSF56112">
    <property type="entry name" value="Protein kinase-like (PK-like)"/>
    <property type="match status" value="1"/>
</dbReference>
<dbReference type="STRING" id="983966.A0A1E4RV75"/>
<protein>
    <submittedName>
        <fullName evidence="7">Uncharacterized protein</fullName>
    </submittedName>
</protein>
<sequence length="820" mass="95204">MNEEPVDFSLIENQKENIEPSKDGRSAMALTKLFSTEVKQLKGQQDYERSLIEEKLEKIDELDDPIEPYLEYIEWVKRNYPAGPSVESGLIQIMERCTSQFRDVPYYKNDPRYLQVWLSYAKYSENPRDIFLYLARKEIGKHLATYYEEYANYLETSDRNVQAEQVYQEGLGQEARPLKRLQKRFNEFRMRLEAKDTTMEPTSPVFPSRSVLSVKSGTSLFASSHKEPKPQKKIEIFTDNDDGHEDEHMIEWGNLGTAFERNKENKVLPSTWVGETLPQEEYSGKPKGMKVSVFQDSSDLPSGPVYKVIEVPGKKREKVDLNFDLLYNDDEEFCVQEVLAIMKGVYRTKTQASNLDDSPRFKSLVTQVRRAQYDETIHLNKEELKKPASPTATFYTKQAKDEINAMFGDQSAENINRDDDTKDLGLIYDDFTENVAEVSINDLTEKVTEHTKRKRDELAGVESIIKKKCVVNPADESFKEMLLENLNPSLNTYKGFYRYKKTMNMCSLLKKSLNIKQSRHVFVEFEGTKDPFNLKCLLGEGGFACVYLAESMIGDFKAIKCQRPSTPWEFYILRQIETRLKGRDTLDSIVSQSEIHVYDDESYLVLEYIRKGTILDVVNLFKTSGRKMDESLVMFFTCELIRVITSLHEVGIMHGDLKADNCMLKFRAGYENDRSKGWKNTGIKLIDFGRSIDMTLFPKNVEFKSNWDTDNQDCPEMRNQSTWTYQADYYGIASIIHTMLFGTFIETKFDGEKHVLVNPIKRYWQQDIWNHLLDILINSKLHGELPLTNKLQQCLKVLEEWLESNDSNLVSIMKDIEQEL</sequence>
<dbReference type="GO" id="GO:0000776">
    <property type="term" value="C:kinetochore"/>
    <property type="evidence" value="ECO:0007669"/>
    <property type="project" value="UniProtKB-KW"/>
</dbReference>
<keyword evidence="8" id="KW-1185">Reference proteome</keyword>
<dbReference type="Gene3D" id="1.10.510.10">
    <property type="entry name" value="Transferase(Phosphotransferase) domain 1"/>
    <property type="match status" value="1"/>
</dbReference>
<dbReference type="CDD" id="cd13981">
    <property type="entry name" value="STKc_Bub1_BubR1"/>
    <property type="match status" value="1"/>
</dbReference>
<dbReference type="Pfam" id="PF00069">
    <property type="entry name" value="Pkinase"/>
    <property type="match status" value="1"/>
</dbReference>
<dbReference type="SMART" id="SM00777">
    <property type="entry name" value="Mad3_BUB1_I"/>
    <property type="match status" value="1"/>
</dbReference>
<evidence type="ECO:0000256" key="2">
    <source>
        <dbReference type="ARBA" id="ARBA00022454"/>
    </source>
</evidence>
<dbReference type="PROSITE" id="PS51489">
    <property type="entry name" value="BUB1_N"/>
    <property type="match status" value="1"/>
</dbReference>
<organism evidence="7 8">
    <name type="scientific">Cyberlindnera jadinii (strain ATCC 18201 / CBS 1600 / BCRC 20928 / JCM 3617 / NBRC 0987 / NRRL Y-1542)</name>
    <name type="common">Torula yeast</name>
    <name type="synonym">Candida utilis</name>
    <dbReference type="NCBI Taxonomy" id="983966"/>
    <lineage>
        <taxon>Eukaryota</taxon>
        <taxon>Fungi</taxon>
        <taxon>Dikarya</taxon>
        <taxon>Ascomycota</taxon>
        <taxon>Saccharomycotina</taxon>
        <taxon>Saccharomycetes</taxon>
        <taxon>Phaffomycetales</taxon>
        <taxon>Phaffomycetaceae</taxon>
        <taxon>Cyberlindnera</taxon>
    </lineage>
</organism>
<dbReference type="InterPro" id="IPR012572">
    <property type="entry name" value="Mad3/Bub1_II"/>
</dbReference>
<dbReference type="PANTHER" id="PTHR14030:SF4">
    <property type="entry name" value="BUB1 KINASE, ISOFORM A-RELATED"/>
    <property type="match status" value="1"/>
</dbReference>
<keyword evidence="4" id="KW-0137">Centromere</keyword>
<dbReference type="GeneID" id="30990291"/>
<dbReference type="InterPro" id="IPR015661">
    <property type="entry name" value="Bub1/Mad3"/>
</dbReference>
<dbReference type="RefSeq" id="XP_020068177.1">
    <property type="nucleotide sequence ID" value="XM_020215895.1"/>
</dbReference>
<dbReference type="InterPro" id="IPR008271">
    <property type="entry name" value="Ser/Thr_kinase_AS"/>
</dbReference>
<dbReference type="OMA" id="KTLCPNP"/>
<name>A0A1E4RV75_CYBJN</name>
<dbReference type="SMART" id="SM00220">
    <property type="entry name" value="S_TKc"/>
    <property type="match status" value="1"/>
</dbReference>
<accession>A0A1E4RV75</accession>
<dbReference type="PANTHER" id="PTHR14030">
    <property type="entry name" value="MITOTIC CHECKPOINT SERINE/THREONINE-PROTEIN KINASE BUB1"/>
    <property type="match status" value="1"/>
</dbReference>
<dbReference type="PROSITE" id="PS00108">
    <property type="entry name" value="PROTEIN_KINASE_ST"/>
    <property type="match status" value="1"/>
</dbReference>
<evidence type="ECO:0000259" key="6">
    <source>
        <dbReference type="PROSITE" id="PS51489"/>
    </source>
</evidence>
<dbReference type="GO" id="GO:0051754">
    <property type="term" value="P:meiotic sister chromatid cohesion, centromeric"/>
    <property type="evidence" value="ECO:0007669"/>
    <property type="project" value="TreeGrafter"/>
</dbReference>
<dbReference type="GO" id="GO:0032991">
    <property type="term" value="C:protein-containing complex"/>
    <property type="evidence" value="ECO:0007669"/>
    <property type="project" value="UniProtKB-ARBA"/>
</dbReference>
<dbReference type="GO" id="GO:0005634">
    <property type="term" value="C:nucleus"/>
    <property type="evidence" value="ECO:0007669"/>
    <property type="project" value="TreeGrafter"/>
</dbReference>
<evidence type="ECO:0000256" key="1">
    <source>
        <dbReference type="ARBA" id="ARBA00004629"/>
    </source>
</evidence>
<dbReference type="Pfam" id="PF08171">
    <property type="entry name" value="Mad3_BUB1_II"/>
    <property type="match status" value="1"/>
</dbReference>
<dbReference type="GO" id="GO:0007094">
    <property type="term" value="P:mitotic spindle assembly checkpoint signaling"/>
    <property type="evidence" value="ECO:0007669"/>
    <property type="project" value="InterPro"/>
</dbReference>
<feature type="non-terminal residue" evidence="7">
    <location>
        <position position="820"/>
    </location>
</feature>
<dbReference type="Gene3D" id="6.10.20.170">
    <property type="match status" value="1"/>
</dbReference>
<evidence type="ECO:0000259" key="5">
    <source>
        <dbReference type="PROSITE" id="PS50011"/>
    </source>
</evidence>
<dbReference type="PROSITE" id="PS50011">
    <property type="entry name" value="PROTEIN_KINASE_DOM"/>
    <property type="match status" value="1"/>
</dbReference>
<dbReference type="InterPro" id="IPR000719">
    <property type="entry name" value="Prot_kinase_dom"/>
</dbReference>
<reference evidence="7 8" key="1">
    <citation type="journal article" date="2016" name="Proc. Natl. Acad. Sci. U.S.A.">
        <title>Comparative genomics of biotechnologically important yeasts.</title>
        <authorList>
            <person name="Riley R."/>
            <person name="Haridas S."/>
            <person name="Wolfe K.H."/>
            <person name="Lopes M.R."/>
            <person name="Hittinger C.T."/>
            <person name="Goeker M."/>
            <person name="Salamov A.A."/>
            <person name="Wisecaver J.H."/>
            <person name="Long T.M."/>
            <person name="Calvey C.H."/>
            <person name="Aerts A.L."/>
            <person name="Barry K.W."/>
            <person name="Choi C."/>
            <person name="Clum A."/>
            <person name="Coughlan A.Y."/>
            <person name="Deshpande S."/>
            <person name="Douglass A.P."/>
            <person name="Hanson S.J."/>
            <person name="Klenk H.-P."/>
            <person name="LaButti K.M."/>
            <person name="Lapidus A."/>
            <person name="Lindquist E.A."/>
            <person name="Lipzen A.M."/>
            <person name="Meier-Kolthoff J.P."/>
            <person name="Ohm R.A."/>
            <person name="Otillar R.P."/>
            <person name="Pangilinan J.L."/>
            <person name="Peng Y."/>
            <person name="Rokas A."/>
            <person name="Rosa C.A."/>
            <person name="Scheuner C."/>
            <person name="Sibirny A.A."/>
            <person name="Slot J.C."/>
            <person name="Stielow J.B."/>
            <person name="Sun H."/>
            <person name="Kurtzman C.P."/>
            <person name="Blackwell M."/>
            <person name="Grigoriev I.V."/>
            <person name="Jeffries T.W."/>
        </authorList>
    </citation>
    <scope>NUCLEOTIDE SEQUENCE [LARGE SCALE GENOMIC DNA]</scope>
    <source>
        <strain evidence="8">ATCC 18201 / CBS 1600 / BCRC 20928 / JCM 3617 / NBRC 0987 / NRRL Y-1542</strain>
    </source>
</reference>
<dbReference type="AlphaFoldDB" id="A0A1E4RV75"/>
<proteinExistence type="predicted"/>
<evidence type="ECO:0000256" key="3">
    <source>
        <dbReference type="ARBA" id="ARBA00022838"/>
    </source>
</evidence>
<evidence type="ECO:0000313" key="7">
    <source>
        <dbReference type="EMBL" id="ODV71138.1"/>
    </source>
</evidence>
<comment type="subcellular location">
    <subcellularLocation>
        <location evidence="1">Chromosome</location>
        <location evidence="1">Centromere</location>
        <location evidence="1">Kinetochore</location>
    </subcellularLocation>
</comment>
<dbReference type="InterPro" id="IPR011009">
    <property type="entry name" value="Kinase-like_dom_sf"/>
</dbReference>
<dbReference type="GO" id="GO:0004672">
    <property type="term" value="F:protein kinase activity"/>
    <property type="evidence" value="ECO:0007669"/>
    <property type="project" value="InterPro"/>
</dbReference>
<dbReference type="FunFam" id="1.25.40.430:FF:000003">
    <property type="entry name" value="Checkpoint serine/threonine-protein kinase BUB1"/>
    <property type="match status" value="1"/>
</dbReference>
<keyword evidence="2" id="KW-0158">Chromosome</keyword>
<dbReference type="GO" id="GO:0005524">
    <property type="term" value="F:ATP binding"/>
    <property type="evidence" value="ECO:0007669"/>
    <property type="project" value="InterPro"/>
</dbReference>
<dbReference type="Pfam" id="PF08311">
    <property type="entry name" value="Mad3_BUB1_I"/>
    <property type="match status" value="1"/>
</dbReference>